<evidence type="ECO:0000313" key="3">
    <source>
        <dbReference type="Proteomes" id="UP000887575"/>
    </source>
</evidence>
<organism evidence="3 4">
    <name type="scientific">Mesorhabditis belari</name>
    <dbReference type="NCBI Taxonomy" id="2138241"/>
    <lineage>
        <taxon>Eukaryota</taxon>
        <taxon>Metazoa</taxon>
        <taxon>Ecdysozoa</taxon>
        <taxon>Nematoda</taxon>
        <taxon>Chromadorea</taxon>
        <taxon>Rhabditida</taxon>
        <taxon>Rhabditina</taxon>
        <taxon>Rhabditomorpha</taxon>
        <taxon>Rhabditoidea</taxon>
        <taxon>Rhabditidae</taxon>
        <taxon>Mesorhabditinae</taxon>
        <taxon>Mesorhabditis</taxon>
    </lineage>
</organism>
<keyword evidence="3" id="KW-1185">Reference proteome</keyword>
<feature type="region of interest" description="Disordered" evidence="1">
    <location>
        <begin position="51"/>
        <end position="80"/>
    </location>
</feature>
<evidence type="ECO:0000259" key="2">
    <source>
        <dbReference type="Pfam" id="PF08719"/>
    </source>
</evidence>
<feature type="region of interest" description="Disordered" evidence="1">
    <location>
        <begin position="114"/>
        <end position="242"/>
    </location>
</feature>
<dbReference type="InterPro" id="IPR037238">
    <property type="entry name" value="YbiA-like_sf"/>
</dbReference>
<feature type="compositionally biased region" description="Polar residues" evidence="1">
    <location>
        <begin position="129"/>
        <end position="151"/>
    </location>
</feature>
<feature type="domain" description="NADAR" evidence="2">
    <location>
        <begin position="262"/>
        <end position="459"/>
    </location>
</feature>
<sequence length="557" mass="61319">MNSGASHGYTSNSGGYQASWSTDYRGTTASTPAYAMSQSAFSGGSTYNKQNSSWLQNNQNTGYNTGMMRPNQSRNEYLYSPSTNYALPGTGNTQWRSSIFSDSSYQPSRNLQSIWASPMSNPRPFLPKRQSQAKPVQTTKSTQGKSVQKSTPAAIEKPKQHQKSPKAATVADKSKPAETKTFPSKSKGGVPKKTSPKKGAPNKEGNKKMNYGGGYGRGYFVPRGGKNNYRRKRDNKQDDIPFNAVPEGEPFIAFPVSFENMLCFHGFSSIFTTQHMFPVLIDGKIYESCDHFYQIEKTRQLCGQSSEKMTATVRDEEGKRLDGKVGFRSHEEKGYSALAKEMLRLAGVSKDKIEEWRHTKGLEVVQKALLAKLTQCPELRDALRNSGDKILVHCYPGDAIYGSGTRINGIKSWCDEMKKNEAKLIVPISFPLTEETVKYCPVVGKGRNVLGVIMMQLRNLVLTEQVALVDMSLVFDGLVQANPAITSTANHANDNLDDDDTMNGFTIGGGPIQCSLGSPDFTHGLVKSKKNALHSTMSLVDRGHSLLGTSWHVACFQ</sequence>
<evidence type="ECO:0000313" key="4">
    <source>
        <dbReference type="WBParaSite" id="MBELARI_LOCUS21385"/>
    </source>
</evidence>
<dbReference type="Proteomes" id="UP000887575">
    <property type="component" value="Unassembled WGS sequence"/>
</dbReference>
<reference evidence="4" key="1">
    <citation type="submission" date="2024-02" db="UniProtKB">
        <authorList>
            <consortium name="WormBaseParasite"/>
        </authorList>
    </citation>
    <scope>IDENTIFICATION</scope>
</reference>
<dbReference type="CDD" id="cd15457">
    <property type="entry name" value="NADAR"/>
    <property type="match status" value="1"/>
</dbReference>
<dbReference type="SUPFAM" id="SSF143990">
    <property type="entry name" value="YbiA-like"/>
    <property type="match status" value="1"/>
</dbReference>
<dbReference type="AlphaFoldDB" id="A0AAF3F4E1"/>
<accession>A0AAF3F4E1</accession>
<name>A0AAF3F4E1_9BILA</name>
<evidence type="ECO:0000256" key="1">
    <source>
        <dbReference type="SAM" id="MobiDB-lite"/>
    </source>
</evidence>
<dbReference type="Gene3D" id="1.10.357.40">
    <property type="entry name" value="YbiA-like"/>
    <property type="match status" value="1"/>
</dbReference>
<dbReference type="InterPro" id="IPR012816">
    <property type="entry name" value="NADAR"/>
</dbReference>
<dbReference type="WBParaSite" id="MBELARI_LOCUS21385">
    <property type="protein sequence ID" value="MBELARI_LOCUS21385"/>
    <property type="gene ID" value="MBELARI_LOCUS21385"/>
</dbReference>
<proteinExistence type="predicted"/>
<protein>
    <recommendedName>
        <fullName evidence="2">NADAR domain-containing protein</fullName>
    </recommendedName>
</protein>
<dbReference type="Pfam" id="PF08719">
    <property type="entry name" value="NADAR"/>
    <property type="match status" value="1"/>
</dbReference>